<keyword evidence="10" id="KW-1185">Reference proteome</keyword>
<evidence type="ECO:0000256" key="1">
    <source>
        <dbReference type="ARBA" id="ARBA00022490"/>
    </source>
</evidence>
<organism evidence="9 10">
    <name type="scientific">Methanolapillus ohkumae</name>
    <dbReference type="NCBI Taxonomy" id="3028298"/>
    <lineage>
        <taxon>Archaea</taxon>
        <taxon>Methanobacteriati</taxon>
        <taxon>Methanobacteriota</taxon>
        <taxon>Stenosarchaea group</taxon>
        <taxon>Methanomicrobia</taxon>
        <taxon>Methanosarcinales</taxon>
        <taxon>Methanosarcinaceae</taxon>
        <taxon>Methanolapillus</taxon>
    </lineage>
</organism>
<feature type="domain" description="Cytidyltransferase-like" evidence="8">
    <location>
        <begin position="31"/>
        <end position="173"/>
    </location>
</feature>
<comment type="function">
    <text evidence="7">Reversibly transfers an adenylyl group from ATP to 4'-phosphopantetheine, yielding dephospho-CoA (dPCoA) and pyrophosphate.</text>
</comment>
<comment type="catalytic activity">
    <reaction evidence="7">
        <text>(R)-4'-phosphopantetheine + ATP + H(+) = 3'-dephospho-CoA + diphosphate</text>
        <dbReference type="Rhea" id="RHEA:19801"/>
        <dbReference type="ChEBI" id="CHEBI:15378"/>
        <dbReference type="ChEBI" id="CHEBI:30616"/>
        <dbReference type="ChEBI" id="CHEBI:33019"/>
        <dbReference type="ChEBI" id="CHEBI:57328"/>
        <dbReference type="ChEBI" id="CHEBI:61723"/>
        <dbReference type="EC" id="2.7.7.3"/>
    </reaction>
</comment>
<dbReference type="InterPro" id="IPR004821">
    <property type="entry name" value="Cyt_trans-like"/>
</dbReference>
<comment type="subcellular location">
    <subcellularLocation>
        <location evidence="7">Cytoplasm</location>
    </subcellularLocation>
</comment>
<comment type="similarity">
    <text evidence="7">Belongs to the eukaryotic CoaD family.</text>
</comment>
<protein>
    <recommendedName>
        <fullName evidence="7">Phosphopantetheine adenylyltransferase</fullName>
        <ecNumber evidence="7">2.7.7.3</ecNumber>
    </recommendedName>
    <alternativeName>
        <fullName evidence="7">Dephospho-CoA pyrophosphorylase</fullName>
    </alternativeName>
    <alternativeName>
        <fullName evidence="7">Pantetheine-phosphate adenylyltransferase</fullName>
        <shortName evidence="7">PPAT</shortName>
    </alternativeName>
</protein>
<evidence type="ECO:0000256" key="3">
    <source>
        <dbReference type="ARBA" id="ARBA00022695"/>
    </source>
</evidence>
<dbReference type="HAMAP" id="MF_00647">
    <property type="entry name" value="PPAT_arch"/>
    <property type="match status" value="1"/>
</dbReference>
<sequence length="204" mass="23419">MKLRNIKKYEKNQKQKIINYPPCFSYMVKVVLGGTFEYLHAGHSRLIERAFLILKESGGGFVHIGLTSDEMTQKKSHAVSDYETRKKEIEKQANHLIQKYGLLGDCFLITKLNDPIGPAASEDFDFIVISPETRSGAEKINQIRKENGRSEIQICEVDFVMAQDNIPISSTRIYKGEIDKYGRIQRQLNQHNNPSKNQNKKTEK</sequence>
<dbReference type="NCBIfam" id="NF001985">
    <property type="entry name" value="PRK00777.1"/>
    <property type="match status" value="1"/>
</dbReference>
<dbReference type="NCBIfam" id="TIGR00125">
    <property type="entry name" value="cyt_tran_rel"/>
    <property type="match status" value="1"/>
</dbReference>
<comment type="pathway">
    <text evidence="7">Cofactor biosynthesis; coenzyme A biosynthesis.</text>
</comment>
<dbReference type="InterPro" id="IPR023540">
    <property type="entry name" value="PPAT_arch"/>
</dbReference>
<name>A0AA96ZVA1_9EURY</name>
<keyword evidence="4 7" id="KW-0547">Nucleotide-binding</keyword>
<evidence type="ECO:0000256" key="2">
    <source>
        <dbReference type="ARBA" id="ARBA00022679"/>
    </source>
</evidence>
<keyword evidence="6 7" id="KW-0173">Coenzyme A biosynthesis</keyword>
<dbReference type="Gene3D" id="3.40.50.620">
    <property type="entry name" value="HUPs"/>
    <property type="match status" value="1"/>
</dbReference>
<keyword evidence="1 7" id="KW-0963">Cytoplasm</keyword>
<dbReference type="GO" id="GO:0004595">
    <property type="term" value="F:pantetheine-phosphate adenylyltransferase activity"/>
    <property type="evidence" value="ECO:0007669"/>
    <property type="project" value="UniProtKB-UniRule"/>
</dbReference>
<dbReference type="GO" id="GO:0005524">
    <property type="term" value="F:ATP binding"/>
    <property type="evidence" value="ECO:0007669"/>
    <property type="project" value="UniProtKB-KW"/>
</dbReference>
<keyword evidence="3 7" id="KW-0548">Nucleotidyltransferase</keyword>
<dbReference type="AlphaFoldDB" id="A0AA96ZVA1"/>
<dbReference type="InterPro" id="IPR014729">
    <property type="entry name" value="Rossmann-like_a/b/a_fold"/>
</dbReference>
<dbReference type="EMBL" id="CP131061">
    <property type="protein sequence ID" value="WNY26630.1"/>
    <property type="molecule type" value="Genomic_DNA"/>
</dbReference>
<evidence type="ECO:0000259" key="8">
    <source>
        <dbReference type="Pfam" id="PF01467"/>
    </source>
</evidence>
<evidence type="ECO:0000256" key="4">
    <source>
        <dbReference type="ARBA" id="ARBA00022741"/>
    </source>
</evidence>
<keyword evidence="2 7" id="KW-0808">Transferase</keyword>
<dbReference type="Pfam" id="PF01467">
    <property type="entry name" value="CTP_transf_like"/>
    <property type="match status" value="1"/>
</dbReference>
<dbReference type="GO" id="GO:0005737">
    <property type="term" value="C:cytoplasm"/>
    <property type="evidence" value="ECO:0007669"/>
    <property type="project" value="UniProtKB-SubCell"/>
</dbReference>
<proteinExistence type="inferred from homology"/>
<dbReference type="SUPFAM" id="SSF52374">
    <property type="entry name" value="Nucleotidylyl transferase"/>
    <property type="match status" value="1"/>
</dbReference>
<dbReference type="EC" id="2.7.7.3" evidence="7"/>
<gene>
    <name evidence="7" type="primary">coaD</name>
    <name evidence="9" type="ORF">MsAm2_04020</name>
</gene>
<dbReference type="Proteomes" id="UP001304970">
    <property type="component" value="Chromosome"/>
</dbReference>
<accession>A0AA96ZVA1</accession>
<evidence type="ECO:0000313" key="10">
    <source>
        <dbReference type="Proteomes" id="UP001304970"/>
    </source>
</evidence>
<keyword evidence="5 7" id="KW-0067">ATP-binding</keyword>
<evidence type="ECO:0000256" key="6">
    <source>
        <dbReference type="ARBA" id="ARBA00022993"/>
    </source>
</evidence>
<reference evidence="9 10" key="1">
    <citation type="submission" date="2023-07" db="EMBL/GenBank/DDBJ databases">
        <title>Closed genome sequence of Methanosarcinaceae archaeon Am2.</title>
        <authorList>
            <person name="Poehlein A."/>
            <person name="Protasov E."/>
            <person name="Platt K."/>
            <person name="Reeh H."/>
            <person name="Daniel R."/>
            <person name="Brune A."/>
        </authorList>
    </citation>
    <scope>NUCLEOTIDE SEQUENCE [LARGE SCALE GENOMIC DNA]</scope>
    <source>
        <strain evidence="9 10">Am2</strain>
    </source>
</reference>
<evidence type="ECO:0000313" key="9">
    <source>
        <dbReference type="EMBL" id="WNY26630.1"/>
    </source>
</evidence>
<dbReference type="GO" id="GO:0015937">
    <property type="term" value="P:coenzyme A biosynthetic process"/>
    <property type="evidence" value="ECO:0007669"/>
    <property type="project" value="UniProtKB-UniRule"/>
</dbReference>
<evidence type="ECO:0000256" key="5">
    <source>
        <dbReference type="ARBA" id="ARBA00022840"/>
    </source>
</evidence>
<evidence type="ECO:0000256" key="7">
    <source>
        <dbReference type="HAMAP-Rule" id="MF_00647"/>
    </source>
</evidence>